<dbReference type="PANTHER" id="PTHR43156">
    <property type="entry name" value="STAGE II SPORULATION PROTEIN E-RELATED"/>
    <property type="match status" value="1"/>
</dbReference>
<proteinExistence type="predicted"/>
<evidence type="ECO:0000313" key="4">
    <source>
        <dbReference type="Proteomes" id="UP000053024"/>
    </source>
</evidence>
<dbReference type="Pfam" id="PF07228">
    <property type="entry name" value="SpoIIE"/>
    <property type="match status" value="1"/>
</dbReference>
<accession>A0A101SSD5</accession>
<dbReference type="Gene3D" id="3.30.450.40">
    <property type="match status" value="1"/>
</dbReference>
<dbReference type="PANTHER" id="PTHR43156:SF2">
    <property type="entry name" value="STAGE II SPORULATION PROTEIN E"/>
    <property type="match status" value="1"/>
</dbReference>
<dbReference type="Gene3D" id="3.60.40.10">
    <property type="entry name" value="PPM-type phosphatase domain"/>
    <property type="match status" value="1"/>
</dbReference>
<dbReference type="SUPFAM" id="SSF81606">
    <property type="entry name" value="PP2C-like"/>
    <property type="match status" value="1"/>
</dbReference>
<dbReference type="Proteomes" id="UP000053024">
    <property type="component" value="Unassembled WGS sequence"/>
</dbReference>
<reference evidence="3 4" key="1">
    <citation type="submission" date="2015-10" db="EMBL/GenBank/DDBJ databases">
        <title>Draft genome sequence of Streptomyces bungoensis DSM 41781, type strain for the species Streptomyces bungoensis.</title>
        <authorList>
            <person name="Ruckert C."/>
            <person name="Winkler A."/>
            <person name="Kalinowski J."/>
            <person name="Kampfer P."/>
            <person name="Glaeser S."/>
        </authorList>
    </citation>
    <scope>NUCLEOTIDE SEQUENCE [LARGE SCALE GENOMIC DNA]</scope>
    <source>
        <strain evidence="3 4">DSM 41781</strain>
    </source>
</reference>
<evidence type="ECO:0000259" key="2">
    <source>
        <dbReference type="SMART" id="SM00331"/>
    </source>
</evidence>
<dbReference type="InterPro" id="IPR052016">
    <property type="entry name" value="Bact_Sigma-Reg"/>
</dbReference>
<dbReference type="STRING" id="285568.AQJ66_29325"/>
<protein>
    <submittedName>
        <fullName evidence="3">Stage II sporulation protein E</fullName>
    </submittedName>
</protein>
<name>A0A101SSD5_9ACTN</name>
<dbReference type="InterPro" id="IPR029016">
    <property type="entry name" value="GAF-like_dom_sf"/>
</dbReference>
<comment type="caution">
    <text evidence="3">The sequence shown here is derived from an EMBL/GenBank/DDBJ whole genome shotgun (WGS) entry which is preliminary data.</text>
</comment>
<dbReference type="InterPro" id="IPR036457">
    <property type="entry name" value="PPM-type-like_dom_sf"/>
</dbReference>
<keyword evidence="4" id="KW-1185">Reference proteome</keyword>
<gene>
    <name evidence="3" type="ORF">AQJ66_29325</name>
</gene>
<evidence type="ECO:0000313" key="3">
    <source>
        <dbReference type="EMBL" id="KUN79054.1"/>
    </source>
</evidence>
<dbReference type="EMBL" id="LMWX01000055">
    <property type="protein sequence ID" value="KUN79054.1"/>
    <property type="molecule type" value="Genomic_DNA"/>
</dbReference>
<feature type="domain" description="PPM-type phosphatase" evidence="2">
    <location>
        <begin position="173"/>
        <end position="390"/>
    </location>
</feature>
<dbReference type="AlphaFoldDB" id="A0A101SSD5"/>
<dbReference type="InterPro" id="IPR001932">
    <property type="entry name" value="PPM-type_phosphatase-like_dom"/>
</dbReference>
<organism evidence="3 4">
    <name type="scientific">Streptomyces bungoensis</name>
    <dbReference type="NCBI Taxonomy" id="285568"/>
    <lineage>
        <taxon>Bacteria</taxon>
        <taxon>Bacillati</taxon>
        <taxon>Actinomycetota</taxon>
        <taxon>Actinomycetes</taxon>
        <taxon>Kitasatosporales</taxon>
        <taxon>Streptomycetaceae</taxon>
        <taxon>Streptomyces</taxon>
    </lineage>
</organism>
<dbReference type="OrthoDB" id="4935951at2"/>
<evidence type="ECO:0000256" key="1">
    <source>
        <dbReference type="ARBA" id="ARBA00022801"/>
    </source>
</evidence>
<dbReference type="SUPFAM" id="SSF55781">
    <property type="entry name" value="GAF domain-like"/>
    <property type="match status" value="1"/>
</dbReference>
<dbReference type="GO" id="GO:0016791">
    <property type="term" value="F:phosphatase activity"/>
    <property type="evidence" value="ECO:0007669"/>
    <property type="project" value="TreeGrafter"/>
</dbReference>
<dbReference type="SMART" id="SM00331">
    <property type="entry name" value="PP2C_SIG"/>
    <property type="match status" value="1"/>
</dbReference>
<keyword evidence="1" id="KW-0378">Hydrolase</keyword>
<sequence length="414" mass="45064">MRRMLTGLLAESHVTRFEHLALRVAEHAAVRGFHHVVVYLADLQREVLRPLAGGLTETGTPEGRAPLTVEGTVAGRAYQHGRIVPAADAADGRHGWWVPLLDGTERLGVLYLTTSDDGEDVREDLLALASLVAMLVDGCRETSDSYARLARIQPMNVAAEMQWALMPPRTYADHQVIISAVMEPAYQVSGDAYDYATADDLVHLSIFDAMGHDISAGLTATLAVGACRNHRRQGTGLEALGDAIEGVLLEQFGPSRYVTGVLADLDTATGMLTWVNRGHPPPVVIREGRWTTLLRCPPAHPMGTDLKLPGTLCHEQLQPGDRVVLYTDGITEARTRGGEQFGLPRFIDFLVRHHADGLTVPETLRRLVRAHLRHHGDRLEDDATILLCEWLGPHADTATNTAPLAGVPNPPAGR</sequence>